<dbReference type="InterPro" id="IPR016634">
    <property type="entry name" value="CapW-like"/>
</dbReference>
<name>A0ABT7DVD3_9NEIS</name>
<evidence type="ECO:0000259" key="2">
    <source>
        <dbReference type="Pfam" id="PF26107"/>
    </source>
</evidence>
<comment type="caution">
    <text evidence="4">The sequence shown here is derived from an EMBL/GenBank/DDBJ whole genome shotgun (WGS) entry which is preliminary data.</text>
</comment>
<sequence length="301" mass="34182">MSNLKRHGLEQPQTKVNVRWGQDRRLAFIDFRLQWDGHINRGDLTEFFGISIPQASLDIARYTEVAPQNLAYDRSSREYRITENFQPISSESQPQRYLSELLGSATGILDSGGSFIGWSPPVESIPRPGRIVEAITLAAILKAIRVGTGLKIVYQSMSRPEPSTRIISPHALANDGFRWHVRAYCHLRCEFRDFVLGRILEVHEAEPAGKSPAEDTEWNKVLTLVLAPHPELSSGKRRAIEMDYGMRNGEVKLQCRQALLFYTLRSLGLENRDTRLPEVQQIIIKNQYDIDSFRSPPSAIV</sequence>
<protein>
    <submittedName>
        <fullName evidence="4">WYL domain-containing protein</fullName>
    </submittedName>
</protein>
<organism evidence="4 5">
    <name type="scientific">Parachitinimonas caeni</name>
    <dbReference type="NCBI Taxonomy" id="3031301"/>
    <lineage>
        <taxon>Bacteria</taxon>
        <taxon>Pseudomonadati</taxon>
        <taxon>Pseudomonadota</taxon>
        <taxon>Betaproteobacteria</taxon>
        <taxon>Neisseriales</taxon>
        <taxon>Chitinibacteraceae</taxon>
        <taxon>Parachitinimonas</taxon>
    </lineage>
</organism>
<dbReference type="PIRSF" id="PIRSF015558">
    <property type="entry name" value="Txn_reg_DeoR_prd"/>
    <property type="match status" value="1"/>
</dbReference>
<dbReference type="Proteomes" id="UP001172778">
    <property type="component" value="Unassembled WGS sequence"/>
</dbReference>
<dbReference type="Pfam" id="PF26107">
    <property type="entry name" value="BrxR_CTD"/>
    <property type="match status" value="1"/>
</dbReference>
<evidence type="ECO:0000259" key="3">
    <source>
        <dbReference type="Pfam" id="PF26109"/>
    </source>
</evidence>
<dbReference type="Pfam" id="PF13280">
    <property type="entry name" value="WYL"/>
    <property type="match status" value="1"/>
</dbReference>
<evidence type="ECO:0000259" key="1">
    <source>
        <dbReference type="Pfam" id="PF13280"/>
    </source>
</evidence>
<dbReference type="EMBL" id="JARRAF010000003">
    <property type="protein sequence ID" value="MDK2123053.1"/>
    <property type="molecule type" value="Genomic_DNA"/>
</dbReference>
<feature type="domain" description="DNA-binding transcriptional repressor CapW C-terminal dimerisation" evidence="2">
    <location>
        <begin position="222"/>
        <end position="288"/>
    </location>
</feature>
<dbReference type="InterPro" id="IPR059020">
    <property type="entry name" value="CapW_CTD"/>
</dbReference>
<reference evidence="4" key="1">
    <citation type="submission" date="2023-03" db="EMBL/GenBank/DDBJ databases">
        <title>Chitinimonas shenzhenensis gen. nov., sp. nov., a novel member of family Burkholderiaceae isolated from activated sludge collected in Shen Zhen, China.</title>
        <authorList>
            <person name="Wang X."/>
        </authorList>
    </citation>
    <scope>NUCLEOTIDE SEQUENCE</scope>
    <source>
        <strain evidence="4">DQS-5</strain>
    </source>
</reference>
<feature type="domain" description="WYL" evidence="1">
    <location>
        <begin position="136"/>
        <end position="203"/>
    </location>
</feature>
<dbReference type="Pfam" id="PF26109">
    <property type="entry name" value="WHD_BrxR"/>
    <property type="match status" value="1"/>
</dbReference>
<proteinExistence type="predicted"/>
<dbReference type="InterPro" id="IPR026881">
    <property type="entry name" value="WYL_dom"/>
</dbReference>
<dbReference type="RefSeq" id="WP_284099341.1">
    <property type="nucleotide sequence ID" value="NZ_JARRAF010000003.1"/>
</dbReference>
<dbReference type="InterPro" id="IPR059019">
    <property type="entry name" value="WHD_CapW"/>
</dbReference>
<feature type="domain" description="DNA-binding transcriptional repressor CapW winged helix-turn-helix" evidence="3">
    <location>
        <begin position="22"/>
        <end position="101"/>
    </location>
</feature>
<keyword evidence="5" id="KW-1185">Reference proteome</keyword>
<accession>A0ABT7DVD3</accession>
<evidence type="ECO:0000313" key="5">
    <source>
        <dbReference type="Proteomes" id="UP001172778"/>
    </source>
</evidence>
<dbReference type="PANTHER" id="PTHR34580:SF3">
    <property type="entry name" value="PROTEIN PAFB"/>
    <property type="match status" value="1"/>
</dbReference>
<dbReference type="PANTHER" id="PTHR34580">
    <property type="match status" value="1"/>
</dbReference>
<gene>
    <name evidence="4" type="ORF">PZA18_03180</name>
</gene>
<dbReference type="InterPro" id="IPR051534">
    <property type="entry name" value="CBASS_pafABC_assoc_protein"/>
</dbReference>
<dbReference type="PROSITE" id="PS52050">
    <property type="entry name" value="WYL"/>
    <property type="match status" value="1"/>
</dbReference>
<evidence type="ECO:0000313" key="4">
    <source>
        <dbReference type="EMBL" id="MDK2123053.1"/>
    </source>
</evidence>